<organism evidence="4 5">
    <name type="scientific">Trichostrongylus colubriformis</name>
    <name type="common">Black scour worm</name>
    <dbReference type="NCBI Taxonomy" id="6319"/>
    <lineage>
        <taxon>Eukaryota</taxon>
        <taxon>Metazoa</taxon>
        <taxon>Ecdysozoa</taxon>
        <taxon>Nematoda</taxon>
        <taxon>Chromadorea</taxon>
        <taxon>Rhabditida</taxon>
        <taxon>Rhabditina</taxon>
        <taxon>Rhabditomorpha</taxon>
        <taxon>Strongyloidea</taxon>
        <taxon>Trichostrongylidae</taxon>
        <taxon>Trichostrongylus</taxon>
    </lineage>
</organism>
<dbReference type="Gene3D" id="3.40.50.410">
    <property type="entry name" value="von Willebrand factor, type A domain"/>
    <property type="match status" value="2"/>
</dbReference>
<feature type="region of interest" description="Disordered" evidence="1">
    <location>
        <begin position="36"/>
        <end position="58"/>
    </location>
</feature>
<keyword evidence="2" id="KW-0732">Signal</keyword>
<evidence type="ECO:0000313" key="4">
    <source>
        <dbReference type="EMBL" id="KAK5976600.1"/>
    </source>
</evidence>
<accession>A0AAN8FTQ8</accession>
<dbReference type="Pfam" id="PF00092">
    <property type="entry name" value="VWA"/>
    <property type="match status" value="2"/>
</dbReference>
<dbReference type="AlphaFoldDB" id="A0AAN8FTQ8"/>
<dbReference type="PANTHER" id="PTHR22588">
    <property type="entry name" value="VWFA DOMAIN-CONTAINING PROTEIN"/>
    <property type="match status" value="1"/>
</dbReference>
<keyword evidence="5" id="KW-1185">Reference proteome</keyword>
<feature type="domain" description="VWFA" evidence="3">
    <location>
        <begin position="68"/>
        <end position="239"/>
    </location>
</feature>
<dbReference type="InterPro" id="IPR052229">
    <property type="entry name" value="Collagen-VI/PIF"/>
</dbReference>
<comment type="caution">
    <text evidence="4">The sequence shown here is derived from an EMBL/GenBank/DDBJ whole genome shotgun (WGS) entry which is preliminary data.</text>
</comment>
<dbReference type="EMBL" id="WIXE01011636">
    <property type="protein sequence ID" value="KAK5976600.1"/>
    <property type="molecule type" value="Genomic_DNA"/>
</dbReference>
<dbReference type="Proteomes" id="UP001331761">
    <property type="component" value="Unassembled WGS sequence"/>
</dbReference>
<protein>
    <recommendedName>
        <fullName evidence="3">VWFA domain-containing protein</fullName>
    </recommendedName>
</protein>
<dbReference type="InterPro" id="IPR036465">
    <property type="entry name" value="vWFA_dom_sf"/>
</dbReference>
<dbReference type="InterPro" id="IPR002035">
    <property type="entry name" value="VWF_A"/>
</dbReference>
<evidence type="ECO:0000259" key="3">
    <source>
        <dbReference type="PROSITE" id="PS50234"/>
    </source>
</evidence>
<proteinExistence type="predicted"/>
<feature type="domain" description="VWFA" evidence="3">
    <location>
        <begin position="251"/>
        <end position="433"/>
    </location>
</feature>
<evidence type="ECO:0000313" key="5">
    <source>
        <dbReference type="Proteomes" id="UP001331761"/>
    </source>
</evidence>
<reference evidence="4 5" key="1">
    <citation type="submission" date="2019-10" db="EMBL/GenBank/DDBJ databases">
        <title>Assembly and Annotation for the nematode Trichostrongylus colubriformis.</title>
        <authorList>
            <person name="Martin J."/>
        </authorList>
    </citation>
    <scope>NUCLEOTIDE SEQUENCE [LARGE SCALE GENOMIC DNA]</scope>
    <source>
        <strain evidence="4">G859</strain>
        <tissue evidence="4">Whole worm</tissue>
    </source>
</reference>
<dbReference type="SUPFAM" id="SSF53300">
    <property type="entry name" value="vWA-like"/>
    <property type="match status" value="2"/>
</dbReference>
<evidence type="ECO:0000256" key="2">
    <source>
        <dbReference type="SAM" id="SignalP"/>
    </source>
</evidence>
<feature type="signal peptide" evidence="2">
    <location>
        <begin position="1"/>
        <end position="26"/>
    </location>
</feature>
<sequence length="443" mass="48835">MGSKICMMHIVSVLLILSIQLNLGEAARNHSTRWRYKRDNNGKHNGSSGRISCPPGMGPDGASNNDTAVILLVDVTKAYENVWKLQINLLMEIVNYLQGAKIGVVTISCPSEIIFTLGHYTGNEIRSKILEPHPRSTTRKGTALAFNIAAQHLYYTGTSDRRVIVLSGGESPDCVQHRSGPSEFDIANMWRGDDISALVLYFATNQSSLEYMKKLASDPDDVIVVDTTDSVDDSTTPSLCIDCNSNTETKSILFIMDESGTVAQKGVRQAKEFVLKVLSKITNVKAGAVVISCPSVKGLDIKLHTAVEMRRWVKMLKASSSSTLTATYDAYKIADDMLNADDSKRKVVVVLSDGESSNCAGGERTGKIYRDPDPWEFGIAEKWRKNGVLIIYIEVASVRTYTNSIKEIVGQKENQIVRIKDLNDLTEEVVQKVIQKICCGFKL</sequence>
<dbReference type="PROSITE" id="PS50234">
    <property type="entry name" value="VWFA"/>
    <property type="match status" value="2"/>
</dbReference>
<dbReference type="SMART" id="SM00327">
    <property type="entry name" value="VWA"/>
    <property type="match status" value="2"/>
</dbReference>
<name>A0AAN8FTQ8_TRICO</name>
<gene>
    <name evidence="4" type="ORF">GCK32_009230</name>
</gene>
<dbReference type="PANTHER" id="PTHR22588:SF3">
    <property type="entry name" value="VWFA DOMAIN-CONTAINING PROTEIN"/>
    <property type="match status" value="1"/>
</dbReference>
<feature type="chain" id="PRO_5042948669" description="VWFA domain-containing protein" evidence="2">
    <location>
        <begin position="27"/>
        <end position="443"/>
    </location>
</feature>
<evidence type="ECO:0000256" key="1">
    <source>
        <dbReference type="SAM" id="MobiDB-lite"/>
    </source>
</evidence>